<gene>
    <name evidence="1" type="ORF">MTBBW1_2380059</name>
</gene>
<organism evidence="1 2">
    <name type="scientific">Desulfamplus magnetovallimortis</name>
    <dbReference type="NCBI Taxonomy" id="1246637"/>
    <lineage>
        <taxon>Bacteria</taxon>
        <taxon>Pseudomonadati</taxon>
        <taxon>Thermodesulfobacteriota</taxon>
        <taxon>Desulfobacteria</taxon>
        <taxon>Desulfobacterales</taxon>
        <taxon>Desulfobacteraceae</taxon>
        <taxon>Desulfamplus</taxon>
    </lineage>
</organism>
<dbReference type="AlphaFoldDB" id="A0A1W1HED5"/>
<dbReference type="STRING" id="1246637.MTBBW1_2380059"/>
<dbReference type="Pfam" id="PF08843">
    <property type="entry name" value="AbiEii"/>
    <property type="match status" value="1"/>
</dbReference>
<dbReference type="Gene3D" id="3.10.450.620">
    <property type="entry name" value="JHP933, nucleotidyltransferase-like core domain"/>
    <property type="match status" value="1"/>
</dbReference>
<evidence type="ECO:0000313" key="2">
    <source>
        <dbReference type="Proteomes" id="UP000191931"/>
    </source>
</evidence>
<evidence type="ECO:0008006" key="3">
    <source>
        <dbReference type="Google" id="ProtNLM"/>
    </source>
</evidence>
<reference evidence="1 2" key="1">
    <citation type="submission" date="2017-03" db="EMBL/GenBank/DDBJ databases">
        <authorList>
            <person name="Afonso C.L."/>
            <person name="Miller P.J."/>
            <person name="Scott M.A."/>
            <person name="Spackman E."/>
            <person name="Goraichik I."/>
            <person name="Dimitrov K.M."/>
            <person name="Suarez D.L."/>
            <person name="Swayne D.E."/>
        </authorList>
    </citation>
    <scope>NUCLEOTIDE SEQUENCE [LARGE SCALE GENOMIC DNA]</scope>
    <source>
        <strain evidence="1">PRJEB14757</strain>
    </source>
</reference>
<sequence>MLTLDQIKEYFPESVFIKNPQGVLVEYLQHELLDSMFKDIQASHISFIGGTAIRILHQSIRFSEDLDFDNFALSFEEFENLLTRACRDMQYKGFIIEYRMVEKGAFHCYIRFPEILYKTGISPDKGRKILIRVDTEIKDKNYTPTITLLNKFGIFRRIPVAPPDILMAQKMLAVLYSKKEKGRDLFDISFLMGMTRPNFKYIQNCIGIEAPDFMDRFTARIEELDLDFLAQDVEPFLFQAEQKERVLYFHDTLKNLQNNNFL</sequence>
<dbReference type="RefSeq" id="WP_080809189.1">
    <property type="nucleotide sequence ID" value="NZ_LT828564.1"/>
</dbReference>
<name>A0A1W1HED5_9BACT</name>
<dbReference type="InterPro" id="IPR014942">
    <property type="entry name" value="AbiEii"/>
</dbReference>
<dbReference type="OrthoDB" id="5504847at2"/>
<proteinExistence type="predicted"/>
<keyword evidence="2" id="KW-1185">Reference proteome</keyword>
<protein>
    <recommendedName>
        <fullName evidence="3">Nucleotidyl transferase AbiEii/AbiGii toxin family protein</fullName>
    </recommendedName>
</protein>
<accession>A0A1W1HED5</accession>
<evidence type="ECO:0000313" key="1">
    <source>
        <dbReference type="EMBL" id="SLM30735.1"/>
    </source>
</evidence>
<dbReference type="EMBL" id="FWEV01000155">
    <property type="protein sequence ID" value="SLM30735.1"/>
    <property type="molecule type" value="Genomic_DNA"/>
</dbReference>
<dbReference type="Proteomes" id="UP000191931">
    <property type="component" value="Unassembled WGS sequence"/>
</dbReference>